<feature type="transmembrane region" description="Helical" evidence="6">
    <location>
        <begin position="6"/>
        <end position="29"/>
    </location>
</feature>
<evidence type="ECO:0000313" key="7">
    <source>
        <dbReference type="EMBL" id="OEF96102.1"/>
    </source>
</evidence>
<dbReference type="InterPro" id="IPR005899">
    <property type="entry name" value="Na_pump_deCOase"/>
</dbReference>
<keyword evidence="3 6" id="KW-0812">Transmembrane</keyword>
<dbReference type="Proteomes" id="UP000094296">
    <property type="component" value="Unassembled WGS sequence"/>
</dbReference>
<keyword evidence="5 6" id="KW-0472">Membrane</keyword>
<dbReference type="AlphaFoldDB" id="A0A1E5FZV5"/>
<accession>A0A1E5FZV5</accession>
<proteinExistence type="predicted"/>
<evidence type="ECO:0000256" key="3">
    <source>
        <dbReference type="ARBA" id="ARBA00022692"/>
    </source>
</evidence>
<reference evidence="7 8" key="1">
    <citation type="submission" date="2016-09" db="EMBL/GenBank/DDBJ databases">
        <title>Draft genome sequence for the type strain of Desulfuribacillus alkaliarsenatis AHT28, an obligately anaerobic, sulfidogenic bacterium isolated from Russian soda lake sediments.</title>
        <authorList>
            <person name="Abin C.A."/>
            <person name="Hollibaugh J.T."/>
        </authorList>
    </citation>
    <scope>NUCLEOTIDE SEQUENCE [LARGE SCALE GENOMIC DNA]</scope>
    <source>
        <strain evidence="7 8">AHT28</strain>
    </source>
</reference>
<keyword evidence="2" id="KW-1003">Cell membrane</keyword>
<dbReference type="GO" id="GO:0005886">
    <property type="term" value="C:plasma membrane"/>
    <property type="evidence" value="ECO:0007669"/>
    <property type="project" value="UniProtKB-SubCell"/>
</dbReference>
<comment type="subcellular location">
    <subcellularLocation>
        <location evidence="1">Cell membrane</location>
    </subcellularLocation>
</comment>
<dbReference type="EMBL" id="MIJE01000033">
    <property type="protein sequence ID" value="OEF96102.1"/>
    <property type="molecule type" value="Genomic_DNA"/>
</dbReference>
<evidence type="ECO:0000256" key="4">
    <source>
        <dbReference type="ARBA" id="ARBA00022989"/>
    </source>
</evidence>
<keyword evidence="4 6" id="KW-1133">Transmembrane helix</keyword>
<keyword evidence="8" id="KW-1185">Reference proteome</keyword>
<comment type="caution">
    <text evidence="7">The sequence shown here is derived from an EMBL/GenBank/DDBJ whole genome shotgun (WGS) entry which is preliminary data.</text>
</comment>
<sequence>MEILLDALVVALLGIVTVFIVLTTIILLIKLLNALANKTNEKSLAAESEITETIATKTPINSASNLSNGSNNHHIAVITAAICTYLGPNVRIRSIRNVKSEKRIKGWYYLSNIEQNR</sequence>
<evidence type="ECO:0000256" key="6">
    <source>
        <dbReference type="SAM" id="Phobius"/>
    </source>
</evidence>
<dbReference type="Pfam" id="PF04277">
    <property type="entry name" value="OAD_gamma"/>
    <property type="match status" value="1"/>
</dbReference>
<dbReference type="RefSeq" id="WP_069644023.1">
    <property type="nucleotide sequence ID" value="NZ_MIJE01000033.1"/>
</dbReference>
<evidence type="ECO:0000256" key="5">
    <source>
        <dbReference type="ARBA" id="ARBA00023136"/>
    </source>
</evidence>
<dbReference type="STRING" id="766136.BHF68_10230"/>
<organism evidence="7 8">
    <name type="scientific">Desulfuribacillus alkaliarsenatis</name>
    <dbReference type="NCBI Taxonomy" id="766136"/>
    <lineage>
        <taxon>Bacteria</taxon>
        <taxon>Bacillati</taxon>
        <taxon>Bacillota</taxon>
        <taxon>Desulfuribacillia</taxon>
        <taxon>Desulfuribacillales</taxon>
        <taxon>Desulfuribacillaceae</taxon>
        <taxon>Desulfuribacillus</taxon>
    </lineage>
</organism>
<name>A0A1E5FZV5_9FIRM</name>
<dbReference type="GO" id="GO:0036376">
    <property type="term" value="P:sodium ion export across plasma membrane"/>
    <property type="evidence" value="ECO:0007669"/>
    <property type="project" value="InterPro"/>
</dbReference>
<evidence type="ECO:0000256" key="2">
    <source>
        <dbReference type="ARBA" id="ARBA00022475"/>
    </source>
</evidence>
<gene>
    <name evidence="7" type="ORF">BHF68_10230</name>
</gene>
<dbReference type="GO" id="GO:0015081">
    <property type="term" value="F:sodium ion transmembrane transporter activity"/>
    <property type="evidence" value="ECO:0007669"/>
    <property type="project" value="InterPro"/>
</dbReference>
<dbReference type="NCBIfam" id="TIGR01195">
    <property type="entry name" value="oadG_fam"/>
    <property type="match status" value="1"/>
</dbReference>
<evidence type="ECO:0000256" key="1">
    <source>
        <dbReference type="ARBA" id="ARBA00004236"/>
    </source>
</evidence>
<protein>
    <submittedName>
        <fullName evidence="7">Uncharacterized protein</fullName>
    </submittedName>
</protein>
<evidence type="ECO:0000313" key="8">
    <source>
        <dbReference type="Proteomes" id="UP000094296"/>
    </source>
</evidence>